<accession>A0A9N9QS78</accession>
<evidence type="ECO:0000256" key="1">
    <source>
        <dbReference type="SAM" id="MobiDB-lite"/>
    </source>
</evidence>
<dbReference type="OrthoDB" id="6774673at2759"/>
<dbReference type="EMBL" id="OU892285">
    <property type="protein sequence ID" value="CAG9773195.1"/>
    <property type="molecule type" value="Genomic_DNA"/>
</dbReference>
<organism evidence="3 4">
    <name type="scientific">Ceutorhynchus assimilis</name>
    <name type="common">cabbage seed weevil</name>
    <dbReference type="NCBI Taxonomy" id="467358"/>
    <lineage>
        <taxon>Eukaryota</taxon>
        <taxon>Metazoa</taxon>
        <taxon>Ecdysozoa</taxon>
        <taxon>Arthropoda</taxon>
        <taxon>Hexapoda</taxon>
        <taxon>Insecta</taxon>
        <taxon>Pterygota</taxon>
        <taxon>Neoptera</taxon>
        <taxon>Endopterygota</taxon>
        <taxon>Coleoptera</taxon>
        <taxon>Polyphaga</taxon>
        <taxon>Cucujiformia</taxon>
        <taxon>Curculionidae</taxon>
        <taxon>Ceutorhynchinae</taxon>
        <taxon>Ceutorhynchus</taxon>
    </lineage>
</organism>
<reference evidence="3" key="1">
    <citation type="submission" date="2022-01" db="EMBL/GenBank/DDBJ databases">
        <authorList>
            <person name="King R."/>
        </authorList>
    </citation>
    <scope>NUCLEOTIDE SEQUENCE</scope>
</reference>
<dbReference type="Proteomes" id="UP001152799">
    <property type="component" value="Chromosome 9"/>
</dbReference>
<feature type="domain" description="DUF7869" evidence="2">
    <location>
        <begin position="762"/>
        <end position="894"/>
    </location>
</feature>
<protein>
    <recommendedName>
        <fullName evidence="2">DUF7869 domain-containing protein</fullName>
    </recommendedName>
</protein>
<evidence type="ECO:0000259" key="2">
    <source>
        <dbReference type="Pfam" id="PF25273"/>
    </source>
</evidence>
<feature type="compositionally biased region" description="Basic residues" evidence="1">
    <location>
        <begin position="427"/>
        <end position="436"/>
    </location>
</feature>
<gene>
    <name evidence="3" type="ORF">CEUTPL_LOCUS13593</name>
</gene>
<name>A0A9N9QS78_9CUCU</name>
<evidence type="ECO:0000313" key="4">
    <source>
        <dbReference type="Proteomes" id="UP001152799"/>
    </source>
</evidence>
<dbReference type="PANTHER" id="PTHR10773:SF19">
    <property type="match status" value="1"/>
</dbReference>
<feature type="compositionally biased region" description="Polar residues" evidence="1">
    <location>
        <begin position="374"/>
        <end position="385"/>
    </location>
</feature>
<evidence type="ECO:0000313" key="3">
    <source>
        <dbReference type="EMBL" id="CAG9773195.1"/>
    </source>
</evidence>
<sequence length="993" mass="113981">MAEKQGENSNDGDHSDLDYEPEEKMATMAETGTPDPAYVLETMLKSGLAKIIQQIVAKEAAKVLRQARGGHGQSAVEDEAASMVAKLLKGSLASSIQQIVAAEIAKTAKQKAADGTGGTKAKKGNKTGCIGLRARATGDLIRPFEPDSQVCNVVKWLHNIDQLGDIDGWTNYNMAHFMQAKLQGASRGWINRLDKICKYEVLHHYFEIMDKSKLGQTSRGRYLVELAALSFQASEDSEAVGNVANNTQRKEDSREDFQEKCPSVVNLDEIPIIFLPEENYLLQNEIAELENLGNPPEANRHQFLDSNLYPEINVTEIQNHNDDIVNTGNNETATGQEVNTNEAETEHFENMIVEEYSSFAQEYSPNEEVNLLERTSSGSEMSDSSLIDPDFVETSESSSSENADNNVEKGEIEEGEMEEKEDEQNRTFKRKLPQTRRARDQNKRSRMHGEEYLGLKKDDDGHFKLMARKSERSLKPGCNSPKCRTSKTIFCNEFTEDERKQIFKLFWELTWDMKKTFLSPMVDVIPSRRKVEGSRRSGTLHYYLKKGTEKKKVCKKMFLSTLNVGEWMVSKYAKKDKGINLPAESIQTPGRNRKSTDGTRQVLRKFLSDIPKMESHYCRASTNKLYLEPIFKSKAEFYREYKNYCLSSQKGFLSKTVFIEEMERANMKIYKPRKDQCDLCISHQLKNISDEEYLKHQEKKEQARISKNEDKDKAISNPKDIAAFCVDVQAVKLPPVLQARAIYYKTKLCVHNYTIYNMATKDVICYLWDESQGGLEANIFSTILSEFFSNYLLENNSTKEFIIYSDGCGYQNKNATLSNTLLYFSLKNEVTITHNYLQKGHTQMEVDSVHSTIERRLKNRDIYLPHDYIAVCKESRRGQPYNVRYMSYTDFKDFKNIQLYQSIRPGRKPGEPLVTDVCSYKYSPTGEILYKINYRDNYEALPKRTTANNKIPVHIPLLYKSQPKIKKEKYDHLQSLKVVLDKKFWDFYDNLPH</sequence>
<dbReference type="PANTHER" id="PTHR10773">
    <property type="entry name" value="DNA-DIRECTED RNA POLYMERASES I, II, AND III SUBUNIT RPABC2"/>
    <property type="match status" value="1"/>
</dbReference>
<feature type="compositionally biased region" description="Basic and acidic residues" evidence="1">
    <location>
        <begin position="437"/>
        <end position="453"/>
    </location>
</feature>
<feature type="compositionally biased region" description="Acidic residues" evidence="1">
    <location>
        <begin position="413"/>
        <end position="422"/>
    </location>
</feature>
<proteinExistence type="predicted"/>
<dbReference type="Pfam" id="PF25273">
    <property type="entry name" value="DUF7869"/>
    <property type="match status" value="1"/>
</dbReference>
<dbReference type="AlphaFoldDB" id="A0A9N9QS78"/>
<feature type="region of interest" description="Disordered" evidence="1">
    <location>
        <begin position="1"/>
        <end position="24"/>
    </location>
</feature>
<dbReference type="InterPro" id="IPR057191">
    <property type="entry name" value="DUF7869"/>
</dbReference>
<feature type="region of interest" description="Disordered" evidence="1">
    <location>
        <begin position="374"/>
        <end position="453"/>
    </location>
</feature>
<keyword evidence="4" id="KW-1185">Reference proteome</keyword>